<dbReference type="EMBL" id="BDDD01003218">
    <property type="protein sequence ID" value="GAV84451.1"/>
    <property type="molecule type" value="Genomic_DNA"/>
</dbReference>
<feature type="chain" id="PRO_5012862961" evidence="1">
    <location>
        <begin position="18"/>
        <end position="107"/>
    </location>
</feature>
<feature type="signal peptide" evidence="1">
    <location>
        <begin position="1"/>
        <end position="17"/>
    </location>
</feature>
<evidence type="ECO:0000313" key="2">
    <source>
        <dbReference type="EMBL" id="GAV84451.1"/>
    </source>
</evidence>
<sequence length="107" mass="13110">LFFVCVYLFFKAIFVSNFFFSFDKFFFFCNDLFWCFLRVLWPGPSSLKPLFLDWFYNGNDICWWLAWYVMVVSDVIDLRLIKYNPKACLFVRISLSKYLFNQYKISD</sequence>
<gene>
    <name evidence="2" type="ORF">CFOL_v3_27895</name>
</gene>
<dbReference type="InParanoid" id="A0A1Q3CWD0"/>
<protein>
    <submittedName>
        <fullName evidence="2">Uncharacterized protein</fullName>
    </submittedName>
</protein>
<dbReference type="Proteomes" id="UP000187406">
    <property type="component" value="Unassembled WGS sequence"/>
</dbReference>
<reference evidence="3" key="1">
    <citation type="submission" date="2016-04" db="EMBL/GenBank/DDBJ databases">
        <title>Cephalotus genome sequencing.</title>
        <authorList>
            <person name="Fukushima K."/>
            <person name="Hasebe M."/>
            <person name="Fang X."/>
        </authorList>
    </citation>
    <scope>NUCLEOTIDE SEQUENCE [LARGE SCALE GENOMIC DNA]</scope>
    <source>
        <strain evidence="3">cv. St1</strain>
    </source>
</reference>
<evidence type="ECO:0000256" key="1">
    <source>
        <dbReference type="SAM" id="SignalP"/>
    </source>
</evidence>
<evidence type="ECO:0000313" key="3">
    <source>
        <dbReference type="Proteomes" id="UP000187406"/>
    </source>
</evidence>
<name>A0A1Q3CWD0_CEPFO</name>
<keyword evidence="3" id="KW-1185">Reference proteome</keyword>
<keyword evidence="1" id="KW-0732">Signal</keyword>
<comment type="caution">
    <text evidence="2">The sequence shown here is derived from an EMBL/GenBank/DDBJ whole genome shotgun (WGS) entry which is preliminary data.</text>
</comment>
<feature type="non-terminal residue" evidence="2">
    <location>
        <position position="1"/>
    </location>
</feature>
<accession>A0A1Q3CWD0</accession>
<dbReference type="AlphaFoldDB" id="A0A1Q3CWD0"/>
<proteinExistence type="predicted"/>
<organism evidence="2 3">
    <name type="scientific">Cephalotus follicularis</name>
    <name type="common">Albany pitcher plant</name>
    <dbReference type="NCBI Taxonomy" id="3775"/>
    <lineage>
        <taxon>Eukaryota</taxon>
        <taxon>Viridiplantae</taxon>
        <taxon>Streptophyta</taxon>
        <taxon>Embryophyta</taxon>
        <taxon>Tracheophyta</taxon>
        <taxon>Spermatophyta</taxon>
        <taxon>Magnoliopsida</taxon>
        <taxon>eudicotyledons</taxon>
        <taxon>Gunneridae</taxon>
        <taxon>Pentapetalae</taxon>
        <taxon>rosids</taxon>
        <taxon>fabids</taxon>
        <taxon>Oxalidales</taxon>
        <taxon>Cephalotaceae</taxon>
        <taxon>Cephalotus</taxon>
    </lineage>
</organism>